<feature type="transmembrane region" description="Helical" evidence="6">
    <location>
        <begin position="276"/>
        <end position="296"/>
    </location>
</feature>
<proteinExistence type="predicted"/>
<keyword evidence="3 6" id="KW-1133">Transmembrane helix</keyword>
<dbReference type="InterPro" id="IPR014743">
    <property type="entry name" value="Cl-channel_core"/>
</dbReference>
<dbReference type="GO" id="GO:0016020">
    <property type="term" value="C:membrane"/>
    <property type="evidence" value="ECO:0007669"/>
    <property type="project" value="UniProtKB-SubCell"/>
</dbReference>
<dbReference type="EMBL" id="RSDW01000001">
    <property type="protein sequence ID" value="RSL19440.1"/>
    <property type="molecule type" value="Genomic_DNA"/>
</dbReference>
<dbReference type="GO" id="GO:0015108">
    <property type="term" value="F:chloride transmembrane transporter activity"/>
    <property type="evidence" value="ECO:0007669"/>
    <property type="project" value="InterPro"/>
</dbReference>
<evidence type="ECO:0000256" key="1">
    <source>
        <dbReference type="ARBA" id="ARBA00004141"/>
    </source>
</evidence>
<feature type="transmembrane region" description="Helical" evidence="6">
    <location>
        <begin position="394"/>
        <end position="413"/>
    </location>
</feature>
<protein>
    <submittedName>
        <fullName evidence="7">H+/Cl-antiporter ClcA</fullName>
    </submittedName>
</protein>
<feature type="region of interest" description="Disordered" evidence="5">
    <location>
        <begin position="417"/>
        <end position="445"/>
    </location>
</feature>
<dbReference type="CDD" id="cd03682">
    <property type="entry name" value="ClC_sycA_like"/>
    <property type="match status" value="1"/>
</dbReference>
<feature type="transmembrane region" description="Helical" evidence="6">
    <location>
        <begin position="161"/>
        <end position="186"/>
    </location>
</feature>
<evidence type="ECO:0000313" key="7">
    <source>
        <dbReference type="EMBL" id="RSL19440.1"/>
    </source>
</evidence>
<feature type="transmembrane region" description="Helical" evidence="6">
    <location>
        <begin position="55"/>
        <end position="74"/>
    </location>
</feature>
<evidence type="ECO:0000256" key="4">
    <source>
        <dbReference type="ARBA" id="ARBA00023136"/>
    </source>
</evidence>
<dbReference type="SUPFAM" id="SSF81340">
    <property type="entry name" value="Clc chloride channel"/>
    <property type="match status" value="1"/>
</dbReference>
<evidence type="ECO:0000313" key="8">
    <source>
        <dbReference type="Proteomes" id="UP000269669"/>
    </source>
</evidence>
<dbReference type="Proteomes" id="UP000269669">
    <property type="component" value="Unassembled WGS sequence"/>
</dbReference>
<dbReference type="Gene3D" id="1.10.3080.10">
    <property type="entry name" value="Clc chloride channel"/>
    <property type="match status" value="1"/>
</dbReference>
<comment type="subcellular location">
    <subcellularLocation>
        <location evidence="1">Membrane</location>
        <topology evidence="1">Multi-pass membrane protein</topology>
    </subcellularLocation>
</comment>
<feature type="transmembrane region" description="Helical" evidence="6">
    <location>
        <begin position="316"/>
        <end position="341"/>
    </location>
</feature>
<feature type="transmembrane region" description="Helical" evidence="6">
    <location>
        <begin position="237"/>
        <end position="255"/>
    </location>
</feature>
<evidence type="ECO:0000256" key="6">
    <source>
        <dbReference type="SAM" id="Phobius"/>
    </source>
</evidence>
<reference evidence="7 8" key="1">
    <citation type="submission" date="2018-12" db="EMBL/GenBank/DDBJ databases">
        <title>Sequencing of bacterial isolates from soil warming experiment in Harvard Forest, Massachusetts, USA.</title>
        <authorList>
            <person name="Deangelis K."/>
        </authorList>
    </citation>
    <scope>NUCLEOTIDE SEQUENCE [LARGE SCALE GENOMIC DNA]</scope>
    <source>
        <strain evidence="7 8">EB153</strain>
    </source>
</reference>
<dbReference type="PANTHER" id="PTHR43427">
    <property type="entry name" value="CHLORIDE CHANNEL PROTEIN CLC-E"/>
    <property type="match status" value="1"/>
</dbReference>
<evidence type="ECO:0000256" key="3">
    <source>
        <dbReference type="ARBA" id="ARBA00022989"/>
    </source>
</evidence>
<comment type="caution">
    <text evidence="7">The sequence shown here is derived from an EMBL/GenBank/DDBJ whole genome shotgun (WGS) entry which is preliminary data.</text>
</comment>
<dbReference type="Pfam" id="PF00654">
    <property type="entry name" value="Voltage_CLC"/>
    <property type="match status" value="1"/>
</dbReference>
<organism evidence="7 8">
    <name type="scientific">Edaphobacter aggregans</name>
    <dbReference type="NCBI Taxonomy" id="570835"/>
    <lineage>
        <taxon>Bacteria</taxon>
        <taxon>Pseudomonadati</taxon>
        <taxon>Acidobacteriota</taxon>
        <taxon>Terriglobia</taxon>
        <taxon>Terriglobales</taxon>
        <taxon>Acidobacteriaceae</taxon>
        <taxon>Edaphobacter</taxon>
    </lineage>
</organism>
<dbReference type="PRINTS" id="PR00762">
    <property type="entry name" value="CLCHANNEL"/>
</dbReference>
<accession>A0A3R9PWK4</accession>
<feature type="transmembrane region" description="Helical" evidence="6">
    <location>
        <begin position="353"/>
        <end position="374"/>
    </location>
</feature>
<feature type="transmembrane region" description="Helical" evidence="6">
    <location>
        <begin position="21"/>
        <end position="43"/>
    </location>
</feature>
<keyword evidence="4 6" id="KW-0472">Membrane</keyword>
<evidence type="ECO:0000256" key="5">
    <source>
        <dbReference type="SAM" id="MobiDB-lite"/>
    </source>
</evidence>
<dbReference type="InterPro" id="IPR001807">
    <property type="entry name" value="ClC"/>
</dbReference>
<dbReference type="RefSeq" id="WP_221761714.1">
    <property type="nucleotide sequence ID" value="NZ_RSDW01000001.1"/>
</dbReference>
<gene>
    <name evidence="7" type="ORF">EDE15_5109</name>
</gene>
<feature type="compositionally biased region" description="Pro residues" evidence="5">
    <location>
        <begin position="436"/>
        <end position="445"/>
    </location>
</feature>
<sequence length="445" mass="47348">MPLQLHALIQRLSLIRHTLRWLLLSTLVGLLAGSASAILLLSLDWATDTREAHRWLIGLLPLAGLAVGLIYHYLGRSVEGGHNLILDEIHTDISTDPHVPRTTIPARMTPLILLGTTITHLFGGSAGREGTAIQTGAALADQITRLLRRLPFRFSEHDRRALLMAGISAGFGSVFDTPLAGAVFGLEVLTIGNVGYDAIFPCFIAAFVGDYTTAHLWHIHHTQYTVTQLSPLNPTTMLSAVAAGIAFGLTALLFARCTHAISHLFRRAIPYPPLRPFTGGILVALAVFAIGTTKYIGLGIPTIVAAFSQHLPRYDFAAKFAFTSLTLGAGFKGGEVTPLFFIGATLGNALSSILPLSASLLAAMGFAAVFSGAANTPIAASLMAIELFGPEAGAFAAIACVTSYLFSGHHGIYRSQRLSARKHPTSRSRDSKPQSPESPAPTPTH</sequence>
<keyword evidence="8" id="KW-1185">Reference proteome</keyword>
<dbReference type="PANTHER" id="PTHR43427:SF12">
    <property type="entry name" value="CHLORIDE TRANSPORTER"/>
    <property type="match status" value="1"/>
</dbReference>
<name>A0A3R9PWK4_9BACT</name>
<evidence type="ECO:0000256" key="2">
    <source>
        <dbReference type="ARBA" id="ARBA00022692"/>
    </source>
</evidence>
<dbReference type="AlphaFoldDB" id="A0A3R9PWK4"/>
<dbReference type="InterPro" id="IPR050368">
    <property type="entry name" value="ClC-type_chloride_channel"/>
</dbReference>
<keyword evidence="2 6" id="KW-0812">Transmembrane</keyword>